<evidence type="ECO:0000313" key="3">
    <source>
        <dbReference type="Proteomes" id="UP001549691"/>
    </source>
</evidence>
<keyword evidence="3" id="KW-1185">Reference proteome</keyword>
<proteinExistence type="predicted"/>
<protein>
    <recommendedName>
        <fullName evidence="4">KfrA N-terminal DNA-binding domain-containing protein</fullName>
    </recommendedName>
</protein>
<evidence type="ECO:0008006" key="4">
    <source>
        <dbReference type="Google" id="ProtNLM"/>
    </source>
</evidence>
<evidence type="ECO:0000256" key="1">
    <source>
        <dbReference type="SAM" id="Coils"/>
    </source>
</evidence>
<dbReference type="Proteomes" id="UP001549691">
    <property type="component" value="Unassembled WGS sequence"/>
</dbReference>
<organism evidence="2 3">
    <name type="scientific">Uliginosibacterium flavum</name>
    <dbReference type="NCBI Taxonomy" id="1396831"/>
    <lineage>
        <taxon>Bacteria</taxon>
        <taxon>Pseudomonadati</taxon>
        <taxon>Pseudomonadota</taxon>
        <taxon>Betaproteobacteria</taxon>
        <taxon>Rhodocyclales</taxon>
        <taxon>Zoogloeaceae</taxon>
        <taxon>Uliginosibacterium</taxon>
    </lineage>
</organism>
<comment type="caution">
    <text evidence="2">The sequence shown here is derived from an EMBL/GenBank/DDBJ whole genome shotgun (WGS) entry which is preliminary data.</text>
</comment>
<keyword evidence="1" id="KW-0175">Coiled coil</keyword>
<gene>
    <name evidence="2" type="ORF">ABXR19_12570</name>
</gene>
<accession>A0ABV2TM79</accession>
<reference evidence="2 3" key="1">
    <citation type="submission" date="2024-07" db="EMBL/GenBank/DDBJ databases">
        <title>Uliginosibacterium flavum JJ3220;KACC:17644.</title>
        <authorList>
            <person name="Kim M.K."/>
        </authorList>
    </citation>
    <scope>NUCLEOTIDE SEQUENCE [LARGE SCALE GENOMIC DNA]</scope>
    <source>
        <strain evidence="2 3">KACC:17644</strain>
    </source>
</reference>
<feature type="coiled-coil region" evidence="1">
    <location>
        <begin position="136"/>
        <end position="205"/>
    </location>
</feature>
<name>A0ABV2TM79_9RHOO</name>
<dbReference type="EMBL" id="JBEWZI010000012">
    <property type="protein sequence ID" value="MET7015029.1"/>
    <property type="molecule type" value="Genomic_DNA"/>
</dbReference>
<dbReference type="RefSeq" id="WP_354601492.1">
    <property type="nucleotide sequence ID" value="NZ_JBEWZI010000012.1"/>
</dbReference>
<sequence>MRALEKVGLVEREGSDEVPDAIADSSDVDALIARELAAAPVAPRVTELVLEMPAAPGEAISARSFESIFAEAAIPASPYPAEKMLRLLDGLKAMDVASRKMAVQAMDAADEAWTVDDAVLDAQRKMQALSAEKTRVATQAQQIVSQNQQLAQARDELQRSKVEALRIEIAELERAMATEIEQAGADKANCQAAGENARLAAQREETRLDAEIQRLGSLPGLFGSKN</sequence>
<evidence type="ECO:0000313" key="2">
    <source>
        <dbReference type="EMBL" id="MET7015029.1"/>
    </source>
</evidence>